<organism evidence="1 2">
    <name type="scientific">Hespellia stercorisuis DSM 15480</name>
    <dbReference type="NCBI Taxonomy" id="1121950"/>
    <lineage>
        <taxon>Bacteria</taxon>
        <taxon>Bacillati</taxon>
        <taxon>Bacillota</taxon>
        <taxon>Clostridia</taxon>
        <taxon>Lachnospirales</taxon>
        <taxon>Lachnospiraceae</taxon>
        <taxon>Hespellia</taxon>
    </lineage>
</organism>
<name>A0A1M6I8T6_9FIRM</name>
<evidence type="ECO:0000313" key="2">
    <source>
        <dbReference type="Proteomes" id="UP000184301"/>
    </source>
</evidence>
<evidence type="ECO:0000313" key="1">
    <source>
        <dbReference type="EMBL" id="SHJ30835.1"/>
    </source>
</evidence>
<gene>
    <name evidence="1" type="ORF">SAMN02745243_00275</name>
</gene>
<keyword evidence="2" id="KW-1185">Reference proteome</keyword>
<dbReference type="Proteomes" id="UP000184301">
    <property type="component" value="Unassembled WGS sequence"/>
</dbReference>
<dbReference type="AlphaFoldDB" id="A0A1M6I8T6"/>
<protein>
    <submittedName>
        <fullName evidence="1">Uncharacterized protein</fullName>
    </submittedName>
</protein>
<sequence>MFYRKEYEKKVQEVLRKREGQKSHLSYGKGKGEGFLRIIA</sequence>
<reference evidence="1 2" key="1">
    <citation type="submission" date="2016-11" db="EMBL/GenBank/DDBJ databases">
        <authorList>
            <person name="Jaros S."/>
            <person name="Januszkiewicz K."/>
            <person name="Wedrychowicz H."/>
        </authorList>
    </citation>
    <scope>NUCLEOTIDE SEQUENCE [LARGE SCALE GENOMIC DNA]</scope>
    <source>
        <strain evidence="1 2">DSM 15480</strain>
    </source>
</reference>
<proteinExistence type="predicted"/>
<accession>A0A1M6I8T6</accession>
<dbReference type="EMBL" id="FQZY01000006">
    <property type="protein sequence ID" value="SHJ30835.1"/>
    <property type="molecule type" value="Genomic_DNA"/>
</dbReference>